<dbReference type="Gene3D" id="1.25.40.20">
    <property type="entry name" value="Ankyrin repeat-containing domain"/>
    <property type="match status" value="1"/>
</dbReference>
<organism evidence="4 5">
    <name type="scientific">Polymorphospora rubra</name>
    <dbReference type="NCBI Taxonomy" id="338584"/>
    <lineage>
        <taxon>Bacteria</taxon>
        <taxon>Bacillati</taxon>
        <taxon>Actinomycetota</taxon>
        <taxon>Actinomycetes</taxon>
        <taxon>Micromonosporales</taxon>
        <taxon>Micromonosporaceae</taxon>
        <taxon>Polymorphospora</taxon>
    </lineage>
</organism>
<dbReference type="AlphaFoldDB" id="A0A810N6Y6"/>
<accession>A0A810N6Y6</accession>
<sequence length="513" mass="55239">MRALRYLSPPSMVAAVAERRRAGDWRGVCAAGLVDAHVDLRDVAARYGAEDAARVESDLLGFAPDLLRRFVPRLSSLALLPRARVVLSRLPGEIGDRALLVAYLPPDDRVRQRIALRVESARDLGLRWYDLPDWCWHADAVAARRWAYGASADRLAWHDADGDPYPPGTPAPRLPADRADEVERLVELLTAGRVTAAYEAAGCAIDPTPVGRWPREESVTGSELAEVGAALPVLAAESRRLARRYGPAPLRDAFGTVAVDVAPDGDLTIRAVAWDGDHAGPVAFGTPAPVDVALLRAGLLAVDDLHPLVHDALFPDRVQAPPPAPAPMAWPEFRVRCGTDWHQVLVVEGRIVTPWHTEWQIDRELLFAGLGGEIVGCAAAVRGFRTGAKRVPTEIRKIRRDLFALAFHGDTDSVLAIVAAGLDPTLHDGTGGTLMHWLHHLDHHRALPALLAAGLSVTGTNSQGETPLHRAAGSAATDVMGALVEAGADPDAVDRWGRTATQVLAQVRSKPKR</sequence>
<dbReference type="Proteomes" id="UP000680866">
    <property type="component" value="Chromosome"/>
</dbReference>
<dbReference type="PROSITE" id="PS50088">
    <property type="entry name" value="ANK_REPEAT"/>
    <property type="match status" value="1"/>
</dbReference>
<feature type="repeat" description="ANK" evidence="3">
    <location>
        <begin position="463"/>
        <end position="495"/>
    </location>
</feature>
<dbReference type="KEGG" id="pry:Prubr_44240"/>
<protein>
    <recommendedName>
        <fullName evidence="6">Ankyrin</fullName>
    </recommendedName>
</protein>
<evidence type="ECO:0000256" key="1">
    <source>
        <dbReference type="ARBA" id="ARBA00022737"/>
    </source>
</evidence>
<dbReference type="Pfam" id="PF12796">
    <property type="entry name" value="Ank_2"/>
    <property type="match status" value="1"/>
</dbReference>
<keyword evidence="2 3" id="KW-0040">ANK repeat</keyword>
<dbReference type="SUPFAM" id="SSF48403">
    <property type="entry name" value="Ankyrin repeat"/>
    <property type="match status" value="1"/>
</dbReference>
<dbReference type="PANTHER" id="PTHR24171">
    <property type="entry name" value="ANKYRIN REPEAT DOMAIN-CONTAINING PROTEIN 39-RELATED"/>
    <property type="match status" value="1"/>
</dbReference>
<dbReference type="InterPro" id="IPR036770">
    <property type="entry name" value="Ankyrin_rpt-contain_sf"/>
</dbReference>
<dbReference type="EMBL" id="AP023359">
    <property type="protein sequence ID" value="BCJ67403.1"/>
    <property type="molecule type" value="Genomic_DNA"/>
</dbReference>
<reference evidence="4" key="1">
    <citation type="submission" date="2020-08" db="EMBL/GenBank/DDBJ databases">
        <title>Whole genome shotgun sequence of Polymorphospora rubra NBRC 101157.</title>
        <authorList>
            <person name="Komaki H."/>
            <person name="Tamura T."/>
        </authorList>
    </citation>
    <scope>NUCLEOTIDE SEQUENCE</scope>
    <source>
        <strain evidence="4">NBRC 101157</strain>
    </source>
</reference>
<dbReference type="InterPro" id="IPR002110">
    <property type="entry name" value="Ankyrin_rpt"/>
</dbReference>
<keyword evidence="5" id="KW-1185">Reference proteome</keyword>
<dbReference type="PROSITE" id="PS50297">
    <property type="entry name" value="ANK_REP_REGION"/>
    <property type="match status" value="1"/>
</dbReference>
<evidence type="ECO:0000313" key="4">
    <source>
        <dbReference type="EMBL" id="BCJ67403.1"/>
    </source>
</evidence>
<dbReference type="PANTHER" id="PTHR24171:SF9">
    <property type="entry name" value="ANKYRIN REPEAT DOMAIN-CONTAINING PROTEIN 39"/>
    <property type="match status" value="1"/>
</dbReference>
<name>A0A810N6Y6_9ACTN</name>
<evidence type="ECO:0000256" key="2">
    <source>
        <dbReference type="ARBA" id="ARBA00023043"/>
    </source>
</evidence>
<keyword evidence="1" id="KW-0677">Repeat</keyword>
<proteinExistence type="predicted"/>
<evidence type="ECO:0008006" key="6">
    <source>
        <dbReference type="Google" id="ProtNLM"/>
    </source>
</evidence>
<evidence type="ECO:0000313" key="5">
    <source>
        <dbReference type="Proteomes" id="UP000680866"/>
    </source>
</evidence>
<evidence type="ECO:0000256" key="3">
    <source>
        <dbReference type="PROSITE-ProRule" id="PRU00023"/>
    </source>
</evidence>
<gene>
    <name evidence="4" type="ORF">Prubr_44240</name>
</gene>